<proteinExistence type="predicted"/>
<accession>A0A1M6FEH2</accession>
<dbReference type="Pfam" id="PF07702">
    <property type="entry name" value="UTRA"/>
    <property type="match status" value="1"/>
</dbReference>
<keyword evidence="2" id="KW-0238">DNA-binding</keyword>
<gene>
    <name evidence="5" type="ORF">SAMN02745176_01918</name>
</gene>
<dbReference type="AlphaFoldDB" id="A0A1M6FEH2"/>
<protein>
    <submittedName>
        <fullName evidence="5">GntR family transcriptional regulator</fullName>
    </submittedName>
</protein>
<keyword evidence="3" id="KW-0804">Transcription</keyword>
<dbReference type="InterPro" id="IPR011663">
    <property type="entry name" value="UTRA"/>
</dbReference>
<dbReference type="PANTHER" id="PTHR44846:SF1">
    <property type="entry name" value="MANNOSYL-D-GLYCERATE TRANSPORT_METABOLISM SYSTEM REPRESSOR MNGR-RELATED"/>
    <property type="match status" value="1"/>
</dbReference>
<dbReference type="SUPFAM" id="SSF64288">
    <property type="entry name" value="Chorismate lyase-like"/>
    <property type="match status" value="1"/>
</dbReference>
<keyword evidence="1" id="KW-0805">Transcription regulation</keyword>
<dbReference type="STRING" id="1122184.SAMN02745176_01918"/>
<dbReference type="InterPro" id="IPR000524">
    <property type="entry name" value="Tscrpt_reg_HTH_GntR"/>
</dbReference>
<dbReference type="CDD" id="cd07377">
    <property type="entry name" value="WHTH_GntR"/>
    <property type="match status" value="1"/>
</dbReference>
<dbReference type="SMART" id="SM00345">
    <property type="entry name" value="HTH_GNTR"/>
    <property type="match status" value="1"/>
</dbReference>
<dbReference type="GO" id="GO:0045892">
    <property type="term" value="P:negative regulation of DNA-templated transcription"/>
    <property type="evidence" value="ECO:0007669"/>
    <property type="project" value="TreeGrafter"/>
</dbReference>
<dbReference type="RefSeq" id="WP_073025988.1">
    <property type="nucleotide sequence ID" value="NZ_FQZS01000012.1"/>
</dbReference>
<dbReference type="Gene3D" id="1.10.10.10">
    <property type="entry name" value="Winged helix-like DNA-binding domain superfamily/Winged helix DNA-binding domain"/>
    <property type="match status" value="1"/>
</dbReference>
<evidence type="ECO:0000256" key="3">
    <source>
        <dbReference type="ARBA" id="ARBA00023163"/>
    </source>
</evidence>
<dbReference type="Gene3D" id="3.40.1410.10">
    <property type="entry name" value="Chorismate lyase-like"/>
    <property type="match status" value="1"/>
</dbReference>
<dbReference type="PROSITE" id="PS50949">
    <property type="entry name" value="HTH_GNTR"/>
    <property type="match status" value="1"/>
</dbReference>
<dbReference type="EMBL" id="FQZS01000012">
    <property type="protein sequence ID" value="SHI96026.1"/>
    <property type="molecule type" value="Genomic_DNA"/>
</dbReference>
<dbReference type="InterPro" id="IPR050679">
    <property type="entry name" value="Bact_HTH_transcr_reg"/>
</dbReference>
<reference evidence="5 6" key="1">
    <citation type="submission" date="2016-11" db="EMBL/GenBank/DDBJ databases">
        <authorList>
            <person name="Jaros S."/>
            <person name="Januszkiewicz K."/>
            <person name="Wedrychowicz H."/>
        </authorList>
    </citation>
    <scope>NUCLEOTIDE SEQUENCE [LARGE SCALE GENOMIC DNA]</scope>
    <source>
        <strain evidence="5 6">DSM 19022</strain>
    </source>
</reference>
<evidence type="ECO:0000256" key="1">
    <source>
        <dbReference type="ARBA" id="ARBA00023015"/>
    </source>
</evidence>
<evidence type="ECO:0000259" key="4">
    <source>
        <dbReference type="PROSITE" id="PS50949"/>
    </source>
</evidence>
<dbReference type="GO" id="GO:0003700">
    <property type="term" value="F:DNA-binding transcription factor activity"/>
    <property type="evidence" value="ECO:0007669"/>
    <property type="project" value="InterPro"/>
</dbReference>
<dbReference type="Pfam" id="PF00392">
    <property type="entry name" value="GntR"/>
    <property type="match status" value="1"/>
</dbReference>
<dbReference type="InterPro" id="IPR028978">
    <property type="entry name" value="Chorismate_lyase_/UTRA_dom_sf"/>
</dbReference>
<keyword evidence="6" id="KW-1185">Reference proteome</keyword>
<dbReference type="SUPFAM" id="SSF46785">
    <property type="entry name" value="Winged helix' DNA-binding domain"/>
    <property type="match status" value="1"/>
</dbReference>
<dbReference type="OrthoDB" id="457376at2"/>
<name>A0A1M6FEH2_9FIRM</name>
<dbReference type="InterPro" id="IPR036388">
    <property type="entry name" value="WH-like_DNA-bd_sf"/>
</dbReference>
<organism evidence="5 6">
    <name type="scientific">Lutispora thermophila DSM 19022</name>
    <dbReference type="NCBI Taxonomy" id="1122184"/>
    <lineage>
        <taxon>Bacteria</taxon>
        <taxon>Bacillati</taxon>
        <taxon>Bacillota</taxon>
        <taxon>Clostridia</taxon>
        <taxon>Lutisporales</taxon>
        <taxon>Lutisporaceae</taxon>
        <taxon>Lutispora</taxon>
    </lineage>
</organism>
<dbReference type="PRINTS" id="PR00035">
    <property type="entry name" value="HTHGNTR"/>
</dbReference>
<dbReference type="PANTHER" id="PTHR44846">
    <property type="entry name" value="MANNOSYL-D-GLYCERATE TRANSPORT/METABOLISM SYSTEM REPRESSOR MNGR-RELATED"/>
    <property type="match status" value="1"/>
</dbReference>
<evidence type="ECO:0000313" key="6">
    <source>
        <dbReference type="Proteomes" id="UP000184442"/>
    </source>
</evidence>
<evidence type="ECO:0000256" key="2">
    <source>
        <dbReference type="ARBA" id="ARBA00023125"/>
    </source>
</evidence>
<feature type="domain" description="HTH gntR-type" evidence="4">
    <location>
        <begin position="8"/>
        <end position="76"/>
    </location>
</feature>
<evidence type="ECO:0000313" key="5">
    <source>
        <dbReference type="EMBL" id="SHI96026.1"/>
    </source>
</evidence>
<dbReference type="Proteomes" id="UP000184442">
    <property type="component" value="Unassembled WGS sequence"/>
</dbReference>
<dbReference type="GO" id="GO:0003677">
    <property type="term" value="F:DNA binding"/>
    <property type="evidence" value="ECO:0007669"/>
    <property type="project" value="UniProtKB-KW"/>
</dbReference>
<sequence>MLNKSDPVPLYIQLQRIIKEEILQGKYEEGQMIPSETQLSSKYGITRTTVRKAISMLANEGYLHQVHGKGTFVCFKQMKYNLWNFGGFTDYLKSKNEVPVSKLISMNKVLADDNEYIEIKRARGVKKDNDKPLFLTIDTSLIPMKLFPDIDSYDFQVESLYNIMRTKYDIYPKRAVLKMSAVESDKTAKEFFNLDRSIPLLMAQGSVYDLNNIEIEKVKVVYGPKMDFNIVANMETYRP</sequence>
<dbReference type="InterPro" id="IPR036390">
    <property type="entry name" value="WH_DNA-bd_sf"/>
</dbReference>